<dbReference type="GO" id="GO:0012505">
    <property type="term" value="C:endomembrane system"/>
    <property type="evidence" value="ECO:0007669"/>
    <property type="project" value="UniProtKB-SubCell"/>
</dbReference>
<evidence type="ECO:0000313" key="6">
    <source>
        <dbReference type="EMBL" id="MBU3853863.1"/>
    </source>
</evidence>
<protein>
    <submittedName>
        <fullName evidence="6">DUF1232 domain-containing protein</fullName>
    </submittedName>
</protein>
<feature type="domain" description="DUF1232" evidence="5">
    <location>
        <begin position="72"/>
        <end position="106"/>
    </location>
</feature>
<keyword evidence="4" id="KW-0472">Membrane</keyword>
<reference evidence="6" key="2">
    <citation type="submission" date="2021-04" db="EMBL/GenBank/DDBJ databases">
        <authorList>
            <person name="Gilroy R."/>
        </authorList>
    </citation>
    <scope>NUCLEOTIDE SEQUENCE</scope>
    <source>
        <strain evidence="6">G3-2149</strain>
    </source>
</reference>
<evidence type="ECO:0000256" key="1">
    <source>
        <dbReference type="ARBA" id="ARBA00004127"/>
    </source>
</evidence>
<dbReference type="EMBL" id="JAHLFU010000181">
    <property type="protein sequence ID" value="MBU3853863.1"/>
    <property type="molecule type" value="Genomic_DNA"/>
</dbReference>
<reference evidence="6" key="1">
    <citation type="journal article" date="2021" name="PeerJ">
        <title>Extensive microbial diversity within the chicken gut microbiome revealed by metagenomics and culture.</title>
        <authorList>
            <person name="Gilroy R."/>
            <person name="Ravi A."/>
            <person name="Getino M."/>
            <person name="Pursley I."/>
            <person name="Horton D.L."/>
            <person name="Alikhan N.F."/>
            <person name="Baker D."/>
            <person name="Gharbi K."/>
            <person name="Hall N."/>
            <person name="Watson M."/>
            <person name="Adriaenssens E.M."/>
            <person name="Foster-Nyarko E."/>
            <person name="Jarju S."/>
            <person name="Secka A."/>
            <person name="Antonio M."/>
            <person name="Oren A."/>
            <person name="Chaudhuri R.R."/>
            <person name="La Ragione R."/>
            <person name="Hildebrand F."/>
            <person name="Pallen M.J."/>
        </authorList>
    </citation>
    <scope>NUCLEOTIDE SEQUENCE</scope>
    <source>
        <strain evidence="6">G3-2149</strain>
    </source>
</reference>
<evidence type="ECO:0000256" key="3">
    <source>
        <dbReference type="ARBA" id="ARBA00022989"/>
    </source>
</evidence>
<proteinExistence type="predicted"/>
<name>A0A9E2P1L1_9BACT</name>
<evidence type="ECO:0000256" key="2">
    <source>
        <dbReference type="ARBA" id="ARBA00022692"/>
    </source>
</evidence>
<comment type="subcellular location">
    <subcellularLocation>
        <location evidence="1">Endomembrane system</location>
        <topology evidence="1">Multi-pass membrane protein</topology>
    </subcellularLocation>
</comment>
<evidence type="ECO:0000313" key="7">
    <source>
        <dbReference type="Proteomes" id="UP000823865"/>
    </source>
</evidence>
<organism evidence="6 7">
    <name type="scientific">Candidatus Paraprevotella stercoravium</name>
    <dbReference type="NCBI Taxonomy" id="2838725"/>
    <lineage>
        <taxon>Bacteria</taxon>
        <taxon>Pseudomonadati</taxon>
        <taxon>Bacteroidota</taxon>
        <taxon>Bacteroidia</taxon>
        <taxon>Bacteroidales</taxon>
        <taxon>Prevotellaceae</taxon>
        <taxon>Paraprevotella</taxon>
    </lineage>
</organism>
<gene>
    <name evidence="6" type="ORF">H9789_08645</name>
</gene>
<sequence length="124" mass="14223">MKYVDEFLKSPWMTKAKEYLSSPQKIIRMLPDLKAYINKEGLSKVKNDLCLMYYYIKDVATGEYKGYDGTRLLIILAALIYVVSPIDLIPDLVPGGLVDDATIVAWAFKEAYDELEKYKAWKGK</sequence>
<evidence type="ECO:0000256" key="4">
    <source>
        <dbReference type="ARBA" id="ARBA00023136"/>
    </source>
</evidence>
<keyword evidence="3" id="KW-1133">Transmembrane helix</keyword>
<evidence type="ECO:0000259" key="5">
    <source>
        <dbReference type="Pfam" id="PF06803"/>
    </source>
</evidence>
<dbReference type="Pfam" id="PF06803">
    <property type="entry name" value="DUF1232"/>
    <property type="match status" value="1"/>
</dbReference>
<dbReference type="Proteomes" id="UP000823865">
    <property type="component" value="Unassembled WGS sequence"/>
</dbReference>
<dbReference type="InterPro" id="IPR010652">
    <property type="entry name" value="DUF1232"/>
</dbReference>
<accession>A0A9E2P1L1</accession>
<keyword evidence="2" id="KW-0812">Transmembrane</keyword>
<comment type="caution">
    <text evidence="6">The sequence shown here is derived from an EMBL/GenBank/DDBJ whole genome shotgun (WGS) entry which is preliminary data.</text>
</comment>
<dbReference type="AlphaFoldDB" id="A0A9E2P1L1"/>